<reference evidence="2 3" key="1">
    <citation type="journal article" date="2014" name="Genome Biol. Evol.">
        <title>The secreted proteins of Achlya hypogyna and Thraustotheca clavata identify the ancestral oomycete secretome and reveal gene acquisitions by horizontal gene transfer.</title>
        <authorList>
            <person name="Misner I."/>
            <person name="Blouin N."/>
            <person name="Leonard G."/>
            <person name="Richards T.A."/>
            <person name="Lane C.E."/>
        </authorList>
    </citation>
    <scope>NUCLEOTIDE SEQUENCE [LARGE SCALE GENOMIC DNA]</scope>
    <source>
        <strain evidence="2 3">ATCC 34112</strain>
    </source>
</reference>
<evidence type="ECO:0000313" key="2">
    <source>
        <dbReference type="EMBL" id="OQS02414.1"/>
    </source>
</evidence>
<dbReference type="Proteomes" id="UP000243217">
    <property type="component" value="Unassembled WGS sequence"/>
</dbReference>
<comment type="caution">
    <text evidence="2">The sequence shown here is derived from an EMBL/GenBank/DDBJ whole genome shotgun (WGS) entry which is preliminary data.</text>
</comment>
<sequence length="452" mass="51179">MAHELLEMDTFDVMEDKVERIHGYTDAEMMLLVEGDALSQAISQICEAEQQDMTKYDGTLDFLQEWMESELRPAETIESRETSAESVVDKALYEDDDDDDVCIVDIKEEPIALVKKAEFIQGHSSLQPEMEDVDLPAMLDMFSALYSEVAAAQPSIEEPKFSNVQIPAPIIIPQQQPSIMMYHGNRIIAPNSTPNIPHPSYFNSPPPDKPIQLHSANALISPTYPSTLAARTIVKSRTPRALPRLSSSPDIAEQKLNRIFLQYSDPLTKTTQQTQLLDLLKRHRIKEDTPFNLTSLFPPNDITSQPFPLSLFGPNGTTPLTLDDFQNAFQICNRCTEIKRKNMHAMLSSTRTAITQELIDDIAPVIVRVVPTVYEGPKIKSCDHFQWTWCEGFEKTKNEKCNGTNRHDKCPKYLANCTLWKHRLPPKNRKSSKDHDGNDAMDSPAKKLKFFS</sequence>
<proteinExistence type="predicted"/>
<accession>A0A1V9ZWN3</accession>
<evidence type="ECO:0000313" key="3">
    <source>
        <dbReference type="Proteomes" id="UP000243217"/>
    </source>
</evidence>
<dbReference type="OrthoDB" id="74996at2759"/>
<gene>
    <name evidence="2" type="ORF">THRCLA_05214</name>
</gene>
<name>A0A1V9ZWN3_9STRA</name>
<dbReference type="EMBL" id="JNBS01001132">
    <property type="protein sequence ID" value="OQS02414.1"/>
    <property type="molecule type" value="Genomic_DNA"/>
</dbReference>
<dbReference type="AlphaFoldDB" id="A0A1V9ZWN3"/>
<organism evidence="2 3">
    <name type="scientific">Thraustotheca clavata</name>
    <dbReference type="NCBI Taxonomy" id="74557"/>
    <lineage>
        <taxon>Eukaryota</taxon>
        <taxon>Sar</taxon>
        <taxon>Stramenopiles</taxon>
        <taxon>Oomycota</taxon>
        <taxon>Saprolegniomycetes</taxon>
        <taxon>Saprolegniales</taxon>
        <taxon>Achlyaceae</taxon>
        <taxon>Thraustotheca</taxon>
    </lineage>
</organism>
<feature type="region of interest" description="Disordered" evidence="1">
    <location>
        <begin position="424"/>
        <end position="452"/>
    </location>
</feature>
<protein>
    <submittedName>
        <fullName evidence="2">Uncharacterized protein</fullName>
    </submittedName>
</protein>
<evidence type="ECO:0000256" key="1">
    <source>
        <dbReference type="SAM" id="MobiDB-lite"/>
    </source>
</evidence>
<keyword evidence="3" id="KW-1185">Reference proteome</keyword>